<name>A0A501PHB5_9PROT</name>
<dbReference type="EMBL" id="VFIY01000014">
    <property type="protein sequence ID" value="TPD59477.1"/>
    <property type="molecule type" value="Genomic_DNA"/>
</dbReference>
<protein>
    <submittedName>
        <fullName evidence="2">Uncharacterized protein</fullName>
    </submittedName>
</protein>
<dbReference type="InterPro" id="IPR027417">
    <property type="entry name" value="P-loop_NTPase"/>
</dbReference>
<feature type="region of interest" description="Disordered" evidence="1">
    <location>
        <begin position="173"/>
        <end position="195"/>
    </location>
</feature>
<proteinExistence type="predicted"/>
<keyword evidence="3" id="KW-1185">Reference proteome</keyword>
<evidence type="ECO:0000313" key="2">
    <source>
        <dbReference type="EMBL" id="TPD59477.1"/>
    </source>
</evidence>
<organism evidence="2 3">
    <name type="scientific">Emcibacter nanhaiensis</name>
    <dbReference type="NCBI Taxonomy" id="1505037"/>
    <lineage>
        <taxon>Bacteria</taxon>
        <taxon>Pseudomonadati</taxon>
        <taxon>Pseudomonadota</taxon>
        <taxon>Alphaproteobacteria</taxon>
        <taxon>Emcibacterales</taxon>
        <taxon>Emcibacteraceae</taxon>
        <taxon>Emcibacter</taxon>
    </lineage>
</organism>
<evidence type="ECO:0000256" key="1">
    <source>
        <dbReference type="SAM" id="MobiDB-lite"/>
    </source>
</evidence>
<dbReference type="SUPFAM" id="SSF52540">
    <property type="entry name" value="P-loop containing nucleoside triphosphate hydrolases"/>
    <property type="match status" value="1"/>
</dbReference>
<dbReference type="RefSeq" id="WP_139941140.1">
    <property type="nucleotide sequence ID" value="NZ_JBHSYP010000006.1"/>
</dbReference>
<sequence>MARFQKRSTGPLLVCDLMPKVGERLTLYGPGLAARGLDPNRLIYLRLRRETDFLWALEEGLGCDGLAGVAGILGMEKSYGFTESKRLSLRARERGRPLFLLRPHGAGGATAARSRWRISARPSLPDAHPNHYLPGLGPARWRLELLRCPGASPAHWEIGWSHETHHFHMAQGLGDRALPAPDGGERRRAPGIGRP</sequence>
<accession>A0A501PHB5</accession>
<dbReference type="Proteomes" id="UP000319148">
    <property type="component" value="Unassembled WGS sequence"/>
</dbReference>
<reference evidence="3" key="1">
    <citation type="submission" date="2019-06" db="EMBL/GenBank/DDBJ databases">
        <title>The complete genome of Emcibacter congregatus ZYLT.</title>
        <authorList>
            <person name="Zhao Z."/>
        </authorList>
    </citation>
    <scope>NUCLEOTIDE SEQUENCE [LARGE SCALE GENOMIC DNA]</scope>
    <source>
        <strain evidence="3">MCCC 1A06723</strain>
    </source>
</reference>
<comment type="caution">
    <text evidence="2">The sequence shown here is derived from an EMBL/GenBank/DDBJ whole genome shotgun (WGS) entry which is preliminary data.</text>
</comment>
<dbReference type="Gene3D" id="3.40.50.300">
    <property type="entry name" value="P-loop containing nucleotide triphosphate hydrolases"/>
    <property type="match status" value="1"/>
</dbReference>
<dbReference type="OrthoDB" id="7202530at2"/>
<gene>
    <name evidence="2" type="ORF">FIV46_11855</name>
</gene>
<evidence type="ECO:0000313" key="3">
    <source>
        <dbReference type="Proteomes" id="UP000319148"/>
    </source>
</evidence>
<dbReference type="AlphaFoldDB" id="A0A501PHB5"/>